<dbReference type="EMBL" id="JABWAB010000006">
    <property type="protein sequence ID" value="KAF6048653.1"/>
    <property type="molecule type" value="Genomic_DNA"/>
</dbReference>
<evidence type="ECO:0000313" key="2">
    <source>
        <dbReference type="Proteomes" id="UP000590412"/>
    </source>
</evidence>
<comment type="caution">
    <text evidence="1">The sequence shown here is derived from an EMBL/GenBank/DDBJ whole genome shotgun (WGS) entry which is preliminary data.</text>
</comment>
<accession>A0A8X7NK86</accession>
<sequence>MSKTPTTTATTATAKKLINLLYKEAATSTDTSQAIPRITRQLYNDPDSDLDADAADSTTNNDLLSTYQTTKRKLPATEALKTGPHISTPSNILSFKCINSFITKQDFKNLLPKEHQLTYSLNPINNFEMVKRRSGPLLQFQNEYILIFKSHLNAKIFQLETQGKLINGIQFRTEFQCFEDIIDDLVPEKLRVANHESLIHEIESLKQYTTSSSSTPNASSLDQIKALKQHHIATSSSSTPSQFEPLISCPLYDESYPILTHLINAPNRAKSILIHNWPFGLKKDLVIESLWNYNLSRSNGEQEQETNSASSPPPIEPIYSNVIQGINLIKMNFMNEYDALRFIRNFHGTKWLKLQNFRKVEEKVSPLPLLCETL</sequence>
<gene>
    <name evidence="1" type="ORF">FOB60_004037</name>
</gene>
<reference evidence="1" key="1">
    <citation type="submission" date="2020-03" db="EMBL/GenBank/DDBJ databases">
        <title>FDA dAtabase for Regulatory Grade micrObial Sequences (FDA-ARGOS): Supporting development and validation of Infectious Disease Dx tests.</title>
        <authorList>
            <person name="Campos J."/>
            <person name="Goldberg B."/>
            <person name="Tallon L."/>
            <person name="Sadzewicz L."/>
            <person name="Vavikolanu K."/>
            <person name="Mehta A."/>
            <person name="Aluvathingal J."/>
            <person name="Nadendla S."/>
            <person name="Nandy P."/>
            <person name="Geyer C."/>
            <person name="Yan Y."/>
            <person name="Sichtig H."/>
        </authorList>
    </citation>
    <scope>NUCLEOTIDE SEQUENCE [LARGE SCALE GENOMIC DNA]</scope>
    <source>
        <strain evidence="1">FDAARGOS_652</strain>
    </source>
</reference>
<protein>
    <submittedName>
        <fullName evidence="1">Uncharacterized protein</fullName>
    </submittedName>
</protein>
<dbReference type="OrthoDB" id="3980520at2759"/>
<evidence type="ECO:0000313" key="1">
    <source>
        <dbReference type="EMBL" id="KAF6048653.1"/>
    </source>
</evidence>
<organism evidence="1 2">
    <name type="scientific">Candida parapsilosis</name>
    <name type="common">Yeast</name>
    <dbReference type="NCBI Taxonomy" id="5480"/>
    <lineage>
        <taxon>Eukaryota</taxon>
        <taxon>Fungi</taxon>
        <taxon>Dikarya</taxon>
        <taxon>Ascomycota</taxon>
        <taxon>Saccharomycotina</taxon>
        <taxon>Pichiomycetes</taxon>
        <taxon>Debaryomycetaceae</taxon>
        <taxon>Candida/Lodderomyces clade</taxon>
        <taxon>Candida</taxon>
    </lineage>
</organism>
<proteinExistence type="predicted"/>
<name>A0A8X7NK86_CANPA</name>
<dbReference type="Proteomes" id="UP000590412">
    <property type="component" value="Unassembled WGS sequence"/>
</dbReference>
<dbReference type="AlphaFoldDB" id="A0A8X7NK86"/>